<evidence type="ECO:0000259" key="2">
    <source>
        <dbReference type="PROSITE" id="PS51724"/>
    </source>
</evidence>
<gene>
    <name evidence="3" type="ORF">BHF72_0484</name>
</gene>
<evidence type="ECO:0000313" key="3">
    <source>
        <dbReference type="EMBL" id="OEL10392.1"/>
    </source>
</evidence>
<dbReference type="RefSeq" id="WP_069800016.1">
    <property type="nucleotide sequence ID" value="NZ_CP034157.1"/>
</dbReference>
<name>A0A1E5UBX1_9FLAO</name>
<dbReference type="Pfam" id="PF05036">
    <property type="entry name" value="SPOR"/>
    <property type="match status" value="1"/>
</dbReference>
<feature type="domain" description="SPOR" evidence="2">
    <location>
        <begin position="86"/>
        <end position="167"/>
    </location>
</feature>
<dbReference type="KEGG" id="cnr:EB819_11930"/>
<dbReference type="OrthoDB" id="2473397at2"/>
<dbReference type="InterPro" id="IPR007730">
    <property type="entry name" value="SPOR-like_dom"/>
</dbReference>
<feature type="signal peptide" evidence="1">
    <location>
        <begin position="1"/>
        <end position="21"/>
    </location>
</feature>
<evidence type="ECO:0000256" key="1">
    <source>
        <dbReference type="SAM" id="SignalP"/>
    </source>
</evidence>
<protein>
    <submittedName>
        <fullName evidence="3">Sporulation related domain protein</fullName>
    </submittedName>
</protein>
<dbReference type="EMBL" id="MKGI01000077">
    <property type="protein sequence ID" value="OEL10392.1"/>
    <property type="molecule type" value="Genomic_DNA"/>
</dbReference>
<accession>A0A1E5UBX1</accession>
<dbReference type="GO" id="GO:0042834">
    <property type="term" value="F:peptidoglycan binding"/>
    <property type="evidence" value="ECO:0007669"/>
    <property type="project" value="InterPro"/>
</dbReference>
<feature type="chain" id="PRO_5009186803" evidence="1">
    <location>
        <begin position="22"/>
        <end position="171"/>
    </location>
</feature>
<keyword evidence="4" id="KW-1185">Reference proteome</keyword>
<organism evidence="3 4">
    <name type="scientific">Cloacibacterium normanense</name>
    <dbReference type="NCBI Taxonomy" id="237258"/>
    <lineage>
        <taxon>Bacteria</taxon>
        <taxon>Pseudomonadati</taxon>
        <taxon>Bacteroidota</taxon>
        <taxon>Flavobacteriia</taxon>
        <taxon>Flavobacteriales</taxon>
        <taxon>Weeksellaceae</taxon>
    </lineage>
</organism>
<dbReference type="PATRIC" id="fig|237258.4.peg.666"/>
<sequence length="171" mass="19269">MKNVIKILSLLAFLSFNISNAQVVEKKETHNGTELKVSMDSRVNELLTDLEGKCDKIKEEEANKNEAPKVEISTKPKTNAEICRDNPRILGYKIQVAVVKSNEEANKVKSYFRTKFPNMKAETDASLRPNYKVLVGSYFSKQSASGDLARIRSYFPAAIAVQYRVFCVEAK</sequence>
<keyword evidence="1" id="KW-0732">Signal</keyword>
<reference evidence="3 4" key="1">
    <citation type="submission" date="2016-09" db="EMBL/GenBank/DDBJ databases">
        <authorList>
            <person name="Capua I."/>
            <person name="De Benedictis P."/>
            <person name="Joannis T."/>
            <person name="Lombin L.H."/>
            <person name="Cattoli G."/>
        </authorList>
    </citation>
    <scope>NUCLEOTIDE SEQUENCE [LARGE SCALE GENOMIC DNA]</scope>
    <source>
        <strain evidence="3 4">NRS-1</strain>
    </source>
</reference>
<dbReference type="STRING" id="237258.SAMN04489756_10818"/>
<dbReference type="PROSITE" id="PS51724">
    <property type="entry name" value="SPOR"/>
    <property type="match status" value="1"/>
</dbReference>
<dbReference type="AlphaFoldDB" id="A0A1E5UBX1"/>
<proteinExistence type="predicted"/>
<dbReference type="Proteomes" id="UP000095601">
    <property type="component" value="Unassembled WGS sequence"/>
</dbReference>
<comment type="caution">
    <text evidence="3">The sequence shown here is derived from an EMBL/GenBank/DDBJ whole genome shotgun (WGS) entry which is preliminary data.</text>
</comment>
<evidence type="ECO:0000313" key="4">
    <source>
        <dbReference type="Proteomes" id="UP000095601"/>
    </source>
</evidence>